<evidence type="ECO:0000256" key="1">
    <source>
        <dbReference type="SAM" id="MobiDB-lite"/>
    </source>
</evidence>
<dbReference type="AlphaFoldDB" id="A0A9W6T942"/>
<feature type="compositionally biased region" description="Low complexity" evidence="1">
    <location>
        <begin position="271"/>
        <end position="288"/>
    </location>
</feature>
<sequence>MLNRHKSDSNNYSNSNQDSLVNRLEELYNKRTPSLIAQNYSDSRRINNIDNEEQVPVDYTQVNKFLNSEDTSSVDLVSLNNDDRSDKNKIKLEKEGQAIVRPTLIPGFSFHSTYVPTNSMDNNNSDNNKRALNSSSSNVSNSSSKSTTSFIIGTDPATPKSRPSILRSQSSSKLFRVYSETDKNHFNYTTGKRIHDDRRYRPYKMAQPSSTGENLAGENDNNGGSISSIRSRYNRIRRTSYNNIKKFKGIEDEYIPNFSFLKPDSKWYTSSDNSFSSTNDNNNNNNNNIKDKVTTTKEPEFKKIDIENHNNLIRSKIIFNYK</sequence>
<feature type="compositionally biased region" description="Low complexity" evidence="1">
    <location>
        <begin position="160"/>
        <end position="169"/>
    </location>
</feature>
<feature type="region of interest" description="Disordered" evidence="1">
    <location>
        <begin position="271"/>
        <end position="295"/>
    </location>
</feature>
<gene>
    <name evidence="2" type="ORF">Cboi02_000562800</name>
</gene>
<accession>A0A9W6T942</accession>
<comment type="caution">
    <text evidence="2">The sequence shown here is derived from an EMBL/GenBank/DDBJ whole genome shotgun (WGS) entry which is preliminary data.</text>
</comment>
<proteinExistence type="predicted"/>
<keyword evidence="3" id="KW-1185">Reference proteome</keyword>
<organism evidence="2 3">
    <name type="scientific">Candida boidinii</name>
    <name type="common">Yeast</name>
    <dbReference type="NCBI Taxonomy" id="5477"/>
    <lineage>
        <taxon>Eukaryota</taxon>
        <taxon>Fungi</taxon>
        <taxon>Dikarya</taxon>
        <taxon>Ascomycota</taxon>
        <taxon>Saccharomycotina</taxon>
        <taxon>Pichiomycetes</taxon>
        <taxon>Pichiales</taxon>
        <taxon>Pichiaceae</taxon>
        <taxon>Ogataea</taxon>
        <taxon>Ogataea/Candida clade</taxon>
    </lineage>
</organism>
<evidence type="ECO:0000313" key="2">
    <source>
        <dbReference type="EMBL" id="GME77755.1"/>
    </source>
</evidence>
<feature type="region of interest" description="Disordered" evidence="1">
    <location>
        <begin position="205"/>
        <end position="228"/>
    </location>
</feature>
<protein>
    <submittedName>
        <fullName evidence="2">Unnamed protein product</fullName>
    </submittedName>
</protein>
<evidence type="ECO:0000313" key="3">
    <source>
        <dbReference type="Proteomes" id="UP001165120"/>
    </source>
</evidence>
<dbReference type="EMBL" id="BSXN01002833">
    <property type="protein sequence ID" value="GME77755.1"/>
    <property type="molecule type" value="Genomic_DNA"/>
</dbReference>
<feature type="region of interest" description="Disordered" evidence="1">
    <location>
        <begin position="119"/>
        <end position="169"/>
    </location>
</feature>
<dbReference type="Proteomes" id="UP001165120">
    <property type="component" value="Unassembled WGS sequence"/>
</dbReference>
<name>A0A9W6T942_CANBO</name>
<reference evidence="2" key="1">
    <citation type="submission" date="2023-04" db="EMBL/GenBank/DDBJ databases">
        <title>Candida boidinii NBRC 10035.</title>
        <authorList>
            <person name="Ichikawa N."/>
            <person name="Sato H."/>
            <person name="Tonouchi N."/>
        </authorList>
    </citation>
    <scope>NUCLEOTIDE SEQUENCE</scope>
    <source>
        <strain evidence="2">NBRC 10035</strain>
    </source>
</reference>
<feature type="compositionally biased region" description="Low complexity" evidence="1">
    <location>
        <begin position="133"/>
        <end position="149"/>
    </location>
</feature>